<dbReference type="Proteomes" id="UP000728032">
    <property type="component" value="Unassembled WGS sequence"/>
</dbReference>
<dbReference type="Gene3D" id="1.25.40.90">
    <property type="match status" value="1"/>
</dbReference>
<dbReference type="Pfam" id="PF01417">
    <property type="entry name" value="ENTH"/>
    <property type="match status" value="1"/>
</dbReference>
<dbReference type="EMBL" id="CAJPVJ010000109">
    <property type="protein sequence ID" value="CAG2161051.1"/>
    <property type="molecule type" value="Genomic_DNA"/>
</dbReference>
<dbReference type="GO" id="GO:0005543">
    <property type="term" value="F:phospholipid binding"/>
    <property type="evidence" value="ECO:0007669"/>
    <property type="project" value="TreeGrafter"/>
</dbReference>
<dbReference type="GO" id="GO:0030125">
    <property type="term" value="C:clathrin vesicle coat"/>
    <property type="evidence" value="ECO:0007669"/>
    <property type="project" value="TreeGrafter"/>
</dbReference>
<evidence type="ECO:0000256" key="1">
    <source>
        <dbReference type="SAM" id="MobiDB-lite"/>
    </source>
</evidence>
<dbReference type="InterPro" id="IPR013809">
    <property type="entry name" value="ENTH"/>
</dbReference>
<dbReference type="GO" id="GO:0005768">
    <property type="term" value="C:endosome"/>
    <property type="evidence" value="ECO:0007669"/>
    <property type="project" value="TreeGrafter"/>
</dbReference>
<feature type="domain" description="ENTH" evidence="2">
    <location>
        <begin position="13"/>
        <end position="146"/>
    </location>
</feature>
<feature type="compositionally biased region" description="Basic and acidic residues" evidence="1">
    <location>
        <begin position="178"/>
        <end position="201"/>
    </location>
</feature>
<dbReference type="AlphaFoldDB" id="A0A7R9Q9M6"/>
<gene>
    <name evidence="3" type="ORF">ONB1V03_LOCUS929</name>
</gene>
<feature type="compositionally biased region" description="Polar residues" evidence="1">
    <location>
        <begin position="263"/>
        <end position="287"/>
    </location>
</feature>
<dbReference type="PANTHER" id="PTHR12276:SF45">
    <property type="entry name" value="CLATHRIN INTERACTOR 1"/>
    <property type="match status" value="1"/>
</dbReference>
<dbReference type="PROSITE" id="PS50942">
    <property type="entry name" value="ENTH"/>
    <property type="match status" value="1"/>
</dbReference>
<dbReference type="SUPFAM" id="SSF48464">
    <property type="entry name" value="ENTH/VHS domain"/>
    <property type="match status" value="1"/>
</dbReference>
<keyword evidence="4" id="KW-1185">Reference proteome</keyword>
<feature type="region of interest" description="Disordered" evidence="1">
    <location>
        <begin position="170"/>
        <end position="287"/>
    </location>
</feature>
<dbReference type="EMBL" id="OC914934">
    <property type="protein sequence ID" value="CAD7637626.1"/>
    <property type="molecule type" value="Genomic_DNA"/>
</dbReference>
<name>A0A7R9Q9M6_9ACAR</name>
<dbReference type="InterPro" id="IPR008942">
    <property type="entry name" value="ENTH_VHS"/>
</dbReference>
<proteinExistence type="predicted"/>
<dbReference type="GO" id="GO:0005886">
    <property type="term" value="C:plasma membrane"/>
    <property type="evidence" value="ECO:0007669"/>
    <property type="project" value="TreeGrafter"/>
</dbReference>
<protein>
    <recommendedName>
        <fullName evidence="2">ENTH domain-containing protein</fullName>
    </recommendedName>
</protein>
<dbReference type="SMART" id="SM00273">
    <property type="entry name" value="ENTH"/>
    <property type="match status" value="1"/>
</dbReference>
<dbReference type="CDD" id="cd16989">
    <property type="entry name" value="ENTH_EpsinR"/>
    <property type="match status" value="1"/>
</dbReference>
<dbReference type="PANTHER" id="PTHR12276">
    <property type="entry name" value="EPSIN/ENT-RELATED"/>
    <property type="match status" value="1"/>
</dbReference>
<evidence type="ECO:0000313" key="3">
    <source>
        <dbReference type="EMBL" id="CAD7637626.1"/>
    </source>
</evidence>
<dbReference type="FunFam" id="1.25.40.90:FF:000006">
    <property type="entry name" value="Clathrin interactor 1"/>
    <property type="match status" value="1"/>
</dbReference>
<accession>A0A7R9Q9M6</accession>
<dbReference type="OrthoDB" id="4033880at2759"/>
<organism evidence="3">
    <name type="scientific">Oppiella nova</name>
    <dbReference type="NCBI Taxonomy" id="334625"/>
    <lineage>
        <taxon>Eukaryota</taxon>
        <taxon>Metazoa</taxon>
        <taxon>Ecdysozoa</taxon>
        <taxon>Arthropoda</taxon>
        <taxon>Chelicerata</taxon>
        <taxon>Arachnida</taxon>
        <taxon>Acari</taxon>
        <taxon>Acariformes</taxon>
        <taxon>Sarcoptiformes</taxon>
        <taxon>Oribatida</taxon>
        <taxon>Brachypylina</taxon>
        <taxon>Oppioidea</taxon>
        <taxon>Oppiidae</taxon>
        <taxon>Oppiella</taxon>
    </lineage>
</organism>
<feature type="region of interest" description="Disordered" evidence="1">
    <location>
        <begin position="530"/>
        <end position="551"/>
    </location>
</feature>
<sequence>MWKVRELYDKATNIVMNYTEVEAKVREATNDDSWGPTGPQMTEIAGHTFTYEHFPEVMGMLWKRMLQDNRTNWRRTYKALLLLSYLVKNGSERVVTSAREHIYDLRSLENYSYIDDLGKDQGINVRHRVKALIDFIQDDDKLREERKKAKKTKDKFIGVASDQMGLHSKYSDGWYDPPVRKPDIEDDSFGRSERRAKKFEDTVSENSFEDKPESIDSESIGESTKSSDRSRSDGSAVSPRRAVKKETIKKIDMGAAVNFGKTDGNSQHNQTSSLVETTPSRGNTNNVNQNKSNELLLEEIFSTNSGFTANDLTSNVNNNNNLNLTKNLMNSNNHNFNNNSLEDFADFSAFQGSSATNSSVDEFADFATALGPTSAQTSQNLLSDNSLLMQSSNPFEGTASTLPPIMGLNTMSGVLTPTNISLNTSANSTDLFSNLDQKVTTSSPTGVSQNNTWSDLSKNVNINVDNLMGSKYEKQNAPSMNQLARHVNNLSIAPTAQPPLSPTNNFGFGLTPTPMQRPLDMNSARMPHMQSPAPNLWPNDNRQGFGGMGGM</sequence>
<evidence type="ECO:0000313" key="4">
    <source>
        <dbReference type="Proteomes" id="UP000728032"/>
    </source>
</evidence>
<reference evidence="3" key="1">
    <citation type="submission" date="2020-11" db="EMBL/GenBank/DDBJ databases">
        <authorList>
            <person name="Tran Van P."/>
        </authorList>
    </citation>
    <scope>NUCLEOTIDE SEQUENCE</scope>
</reference>
<evidence type="ECO:0000259" key="2">
    <source>
        <dbReference type="PROSITE" id="PS50942"/>
    </source>
</evidence>
<dbReference type="GO" id="GO:0006897">
    <property type="term" value="P:endocytosis"/>
    <property type="evidence" value="ECO:0007669"/>
    <property type="project" value="TreeGrafter"/>
</dbReference>
<dbReference type="GO" id="GO:0030276">
    <property type="term" value="F:clathrin binding"/>
    <property type="evidence" value="ECO:0007669"/>
    <property type="project" value="TreeGrafter"/>
</dbReference>